<organism evidence="2 3">
    <name type="scientific">Olpidium bornovanus</name>
    <dbReference type="NCBI Taxonomy" id="278681"/>
    <lineage>
        <taxon>Eukaryota</taxon>
        <taxon>Fungi</taxon>
        <taxon>Fungi incertae sedis</taxon>
        <taxon>Olpidiomycota</taxon>
        <taxon>Olpidiomycotina</taxon>
        <taxon>Olpidiomycetes</taxon>
        <taxon>Olpidiales</taxon>
        <taxon>Olpidiaceae</taxon>
        <taxon>Olpidium</taxon>
    </lineage>
</organism>
<reference evidence="2 3" key="1">
    <citation type="journal article" name="Sci. Rep.">
        <title>Genome-scale phylogenetic analyses confirm Olpidium as the closest living zoosporic fungus to the non-flagellated, terrestrial fungi.</title>
        <authorList>
            <person name="Chang Y."/>
            <person name="Rochon D."/>
            <person name="Sekimoto S."/>
            <person name="Wang Y."/>
            <person name="Chovatia M."/>
            <person name="Sandor L."/>
            <person name="Salamov A."/>
            <person name="Grigoriev I.V."/>
            <person name="Stajich J.E."/>
            <person name="Spatafora J.W."/>
        </authorList>
    </citation>
    <scope>NUCLEOTIDE SEQUENCE [LARGE SCALE GENOMIC DNA]</scope>
    <source>
        <strain evidence="2">S191</strain>
    </source>
</reference>
<evidence type="ECO:0000313" key="2">
    <source>
        <dbReference type="EMBL" id="KAG5462606.1"/>
    </source>
</evidence>
<dbReference type="Proteomes" id="UP000673691">
    <property type="component" value="Unassembled WGS sequence"/>
</dbReference>
<keyword evidence="3" id="KW-1185">Reference proteome</keyword>
<feature type="region of interest" description="Disordered" evidence="1">
    <location>
        <begin position="157"/>
        <end position="252"/>
    </location>
</feature>
<accession>A0A8H8DLD1</accession>
<evidence type="ECO:0000256" key="1">
    <source>
        <dbReference type="SAM" id="MobiDB-lite"/>
    </source>
</evidence>
<protein>
    <submittedName>
        <fullName evidence="2">Uncharacterized protein</fullName>
    </submittedName>
</protein>
<feature type="region of interest" description="Disordered" evidence="1">
    <location>
        <begin position="33"/>
        <end position="127"/>
    </location>
</feature>
<name>A0A8H8DLD1_9FUNG</name>
<evidence type="ECO:0000313" key="3">
    <source>
        <dbReference type="Proteomes" id="UP000673691"/>
    </source>
</evidence>
<sequence>MPKEWIARSYQPDVYMENTRTVSLDYLHGQLINPCTGKGVGSPPPQRPSLTRPSYRSQTIAAKKPEPPQRSSCPAIPVKKAAAAAQAAKSQCSKSQATTPASAPASSRSPKPAKHTVGESGPTLPVKPLVDCLRTKTQSTNLFTIAARGGGAALDARLRSARAAGPVPEGPPERARAAGPATEEPPGKGAGALSGGPSETRQSVKVRPAPPTTAPAGPSSLAARRPAAGPSRVTSQPVQAPNGDRRKYPAGLPRICRYGTSTRVQYASRASSPKKTIIGNGPFAEVVEEIDPADTSSIIRGLVYVADSDSDDMEVSAAEIRREEAKRCVIPRRA</sequence>
<dbReference type="AlphaFoldDB" id="A0A8H8DLD1"/>
<proteinExistence type="predicted"/>
<dbReference type="EMBL" id="JAEFCI010001905">
    <property type="protein sequence ID" value="KAG5462606.1"/>
    <property type="molecule type" value="Genomic_DNA"/>
</dbReference>
<feature type="compositionally biased region" description="Low complexity" evidence="1">
    <location>
        <begin position="214"/>
        <end position="223"/>
    </location>
</feature>
<feature type="compositionally biased region" description="Polar residues" evidence="1">
    <location>
        <begin position="48"/>
        <end position="60"/>
    </location>
</feature>
<gene>
    <name evidence="2" type="ORF">BJ554DRAFT_4447</name>
</gene>
<feature type="compositionally biased region" description="Low complexity" evidence="1">
    <location>
        <begin position="79"/>
        <end position="110"/>
    </location>
</feature>
<comment type="caution">
    <text evidence="2">The sequence shown here is derived from an EMBL/GenBank/DDBJ whole genome shotgun (WGS) entry which is preliminary data.</text>
</comment>